<evidence type="ECO:0000256" key="4">
    <source>
        <dbReference type="ARBA" id="ARBA00022692"/>
    </source>
</evidence>
<gene>
    <name evidence="9" type="ORF">DFR64_0069</name>
</gene>
<reference evidence="9 10" key="1">
    <citation type="submission" date="2018-08" db="EMBL/GenBank/DDBJ databases">
        <title>Genomic Encyclopedia of Type Strains, Phase IV (KMG-IV): sequencing the most valuable type-strain genomes for metagenomic binning, comparative biology and taxonomic classification.</title>
        <authorList>
            <person name="Goeker M."/>
        </authorList>
    </citation>
    <scope>NUCLEOTIDE SEQUENCE [LARGE SCALE GENOMIC DNA]</scope>
    <source>
        <strain evidence="9 10">DSM 23923</strain>
    </source>
</reference>
<dbReference type="OrthoDB" id="157088at2"/>
<comment type="similarity">
    <text evidence="2">Belongs to the DedA family.</text>
</comment>
<evidence type="ECO:0000313" key="9">
    <source>
        <dbReference type="EMBL" id="REG10217.1"/>
    </source>
</evidence>
<feature type="domain" description="VTT" evidence="8">
    <location>
        <begin position="58"/>
        <end position="171"/>
    </location>
</feature>
<sequence>MQEKSRKLLTRGLILILVFLLTLLLILNRDKVQDFGHYGYPGIFLVSVLSNATLIFPIPGVVFTSAMGAVFNPFWVAVAAGSGAAIGELTGYLAGFSGQIILDRREFYDRMVELMRKYGDVVVLVLAVIPNPVFDLAGMAAGMLKLPVGRFLLWCSIGKILKMLVFSYTGASILKLFELP</sequence>
<evidence type="ECO:0000259" key="8">
    <source>
        <dbReference type="Pfam" id="PF09335"/>
    </source>
</evidence>
<feature type="transmembrane region" description="Helical" evidence="7">
    <location>
        <begin position="121"/>
        <end position="144"/>
    </location>
</feature>
<evidence type="ECO:0000256" key="3">
    <source>
        <dbReference type="ARBA" id="ARBA00022475"/>
    </source>
</evidence>
<evidence type="ECO:0000256" key="1">
    <source>
        <dbReference type="ARBA" id="ARBA00004651"/>
    </source>
</evidence>
<dbReference type="PANTHER" id="PTHR42709:SF6">
    <property type="entry name" value="UNDECAPRENYL PHOSPHATE TRANSPORTER A"/>
    <property type="match status" value="1"/>
</dbReference>
<feature type="transmembrane region" description="Helical" evidence="7">
    <location>
        <begin position="40"/>
        <end position="62"/>
    </location>
</feature>
<keyword evidence="3" id="KW-1003">Cell membrane</keyword>
<comment type="subcellular location">
    <subcellularLocation>
        <location evidence="1">Cell membrane</location>
        <topology evidence="1">Multi-pass membrane protein</topology>
    </subcellularLocation>
</comment>
<dbReference type="Pfam" id="PF09335">
    <property type="entry name" value="VTT_dom"/>
    <property type="match status" value="1"/>
</dbReference>
<keyword evidence="10" id="KW-1185">Reference proteome</keyword>
<dbReference type="InterPro" id="IPR032816">
    <property type="entry name" value="VTT_dom"/>
</dbReference>
<accession>A0A347ZV66</accession>
<keyword evidence="6 7" id="KW-0472">Membrane</keyword>
<comment type="caution">
    <text evidence="9">The sequence shown here is derived from an EMBL/GenBank/DDBJ whole genome shotgun (WGS) entry which is preliminary data.</text>
</comment>
<dbReference type="AlphaFoldDB" id="A0A347ZV66"/>
<dbReference type="PANTHER" id="PTHR42709">
    <property type="entry name" value="ALKALINE PHOSPHATASE LIKE PROTEIN"/>
    <property type="match status" value="1"/>
</dbReference>
<evidence type="ECO:0000256" key="2">
    <source>
        <dbReference type="ARBA" id="ARBA00010792"/>
    </source>
</evidence>
<dbReference type="InterPro" id="IPR051311">
    <property type="entry name" value="DedA_domain"/>
</dbReference>
<organism evidence="9 10">
    <name type="scientific">Pelolinea submarina</name>
    <dbReference type="NCBI Taxonomy" id="913107"/>
    <lineage>
        <taxon>Bacteria</taxon>
        <taxon>Bacillati</taxon>
        <taxon>Chloroflexota</taxon>
        <taxon>Anaerolineae</taxon>
        <taxon>Anaerolineales</taxon>
        <taxon>Anaerolineaceae</taxon>
        <taxon>Pelolinea</taxon>
    </lineage>
</organism>
<evidence type="ECO:0000256" key="5">
    <source>
        <dbReference type="ARBA" id="ARBA00022989"/>
    </source>
</evidence>
<dbReference type="RefSeq" id="WP_116223411.1">
    <property type="nucleotide sequence ID" value="NZ_AP018437.1"/>
</dbReference>
<evidence type="ECO:0000256" key="7">
    <source>
        <dbReference type="SAM" id="Phobius"/>
    </source>
</evidence>
<evidence type="ECO:0000313" key="10">
    <source>
        <dbReference type="Proteomes" id="UP000256388"/>
    </source>
</evidence>
<protein>
    <submittedName>
        <fullName evidence="9">Putative membrane protein YdjX (TVP38/TMEM64 family)</fullName>
    </submittedName>
</protein>
<name>A0A347ZV66_9CHLR</name>
<dbReference type="GO" id="GO:0005886">
    <property type="term" value="C:plasma membrane"/>
    <property type="evidence" value="ECO:0007669"/>
    <property type="project" value="UniProtKB-SubCell"/>
</dbReference>
<dbReference type="Proteomes" id="UP000256388">
    <property type="component" value="Unassembled WGS sequence"/>
</dbReference>
<feature type="transmembrane region" description="Helical" evidence="7">
    <location>
        <begin position="12"/>
        <end position="28"/>
    </location>
</feature>
<dbReference type="EMBL" id="QUMS01000001">
    <property type="protein sequence ID" value="REG10217.1"/>
    <property type="molecule type" value="Genomic_DNA"/>
</dbReference>
<proteinExistence type="inferred from homology"/>
<evidence type="ECO:0000256" key="6">
    <source>
        <dbReference type="ARBA" id="ARBA00023136"/>
    </source>
</evidence>
<keyword evidence="4 7" id="KW-0812">Transmembrane</keyword>
<feature type="transmembrane region" description="Helical" evidence="7">
    <location>
        <begin position="74"/>
        <end position="101"/>
    </location>
</feature>
<keyword evidence="5 7" id="KW-1133">Transmembrane helix</keyword>